<dbReference type="Gene3D" id="1.10.10.160">
    <property type="match status" value="1"/>
</dbReference>
<dbReference type="SUPFAM" id="SSF52540">
    <property type="entry name" value="P-loop containing nucleoside triphosphate hydrolases"/>
    <property type="match status" value="1"/>
</dbReference>
<dbReference type="Gene3D" id="3.40.50.300">
    <property type="entry name" value="P-loop containing nucleotide triphosphate hydrolases"/>
    <property type="match status" value="2"/>
</dbReference>
<evidence type="ECO:0000313" key="15">
    <source>
        <dbReference type="EMBL" id="MBU3837545.1"/>
    </source>
</evidence>
<dbReference type="GO" id="GO:0003677">
    <property type="term" value="F:DNA binding"/>
    <property type="evidence" value="ECO:0007669"/>
    <property type="project" value="UniProtKB-KW"/>
</dbReference>
<evidence type="ECO:0000256" key="7">
    <source>
        <dbReference type="ARBA" id="ARBA00023235"/>
    </source>
</evidence>
<evidence type="ECO:0000256" key="5">
    <source>
        <dbReference type="ARBA" id="ARBA00022840"/>
    </source>
</evidence>
<dbReference type="InterPro" id="IPR014016">
    <property type="entry name" value="UvrD-like_ATP-bd"/>
</dbReference>
<dbReference type="EC" id="5.6.2.4" evidence="9"/>
<comment type="caution">
    <text evidence="15">The sequence shown here is derived from an EMBL/GenBank/DDBJ whole genome shotgun (WGS) entry which is preliminary data.</text>
</comment>
<dbReference type="GO" id="GO:0043138">
    <property type="term" value="F:3'-5' DNA helicase activity"/>
    <property type="evidence" value="ECO:0007669"/>
    <property type="project" value="UniProtKB-EC"/>
</dbReference>
<dbReference type="GO" id="GO:0000725">
    <property type="term" value="P:recombinational repair"/>
    <property type="evidence" value="ECO:0007669"/>
    <property type="project" value="TreeGrafter"/>
</dbReference>
<organism evidence="15 16">
    <name type="scientific">Candidatus Phocaeicola faecigallinarum</name>
    <dbReference type="NCBI Taxonomy" id="2838732"/>
    <lineage>
        <taxon>Bacteria</taxon>
        <taxon>Pseudomonadati</taxon>
        <taxon>Bacteroidota</taxon>
        <taxon>Bacteroidia</taxon>
        <taxon>Bacteroidales</taxon>
        <taxon>Bacteroidaceae</taxon>
        <taxon>Phocaeicola</taxon>
    </lineage>
</organism>
<dbReference type="GO" id="GO:0033202">
    <property type="term" value="C:DNA helicase complex"/>
    <property type="evidence" value="ECO:0007669"/>
    <property type="project" value="TreeGrafter"/>
</dbReference>
<accession>A0A948TB76</accession>
<comment type="catalytic activity">
    <reaction evidence="11">
        <text>ATP + H2O = ADP + phosphate + H(+)</text>
        <dbReference type="Rhea" id="RHEA:13065"/>
        <dbReference type="ChEBI" id="CHEBI:15377"/>
        <dbReference type="ChEBI" id="CHEBI:15378"/>
        <dbReference type="ChEBI" id="CHEBI:30616"/>
        <dbReference type="ChEBI" id="CHEBI:43474"/>
        <dbReference type="ChEBI" id="CHEBI:456216"/>
        <dbReference type="EC" id="5.6.2.4"/>
    </reaction>
</comment>
<keyword evidence="7" id="KW-0413">Isomerase</keyword>
<proteinExistence type="inferred from homology"/>
<dbReference type="AlphaFoldDB" id="A0A948TB76"/>
<evidence type="ECO:0000259" key="14">
    <source>
        <dbReference type="PROSITE" id="PS51217"/>
    </source>
</evidence>
<dbReference type="Pfam" id="PF21196">
    <property type="entry name" value="PcrA_UvrD_tudor"/>
    <property type="match status" value="1"/>
</dbReference>
<dbReference type="Proteomes" id="UP000783796">
    <property type="component" value="Unassembled WGS sequence"/>
</dbReference>
<dbReference type="Gene3D" id="1.10.486.10">
    <property type="entry name" value="PCRA, domain 4"/>
    <property type="match status" value="1"/>
</dbReference>
<dbReference type="InterPro" id="IPR000212">
    <property type="entry name" value="DNA_helicase_UvrD/REP"/>
</dbReference>
<dbReference type="GO" id="GO:0016787">
    <property type="term" value="F:hydrolase activity"/>
    <property type="evidence" value="ECO:0007669"/>
    <property type="project" value="UniProtKB-UniRule"/>
</dbReference>
<dbReference type="InterPro" id="IPR027417">
    <property type="entry name" value="P-loop_NTPase"/>
</dbReference>
<comment type="catalytic activity">
    <reaction evidence="8">
        <text>Couples ATP hydrolysis with the unwinding of duplex DNA by translocating in the 3'-5' direction.</text>
        <dbReference type="EC" id="5.6.2.4"/>
    </reaction>
</comment>
<name>A0A948TB76_9BACT</name>
<evidence type="ECO:0000313" key="16">
    <source>
        <dbReference type="Proteomes" id="UP000783796"/>
    </source>
</evidence>
<feature type="binding site" evidence="12">
    <location>
        <begin position="27"/>
        <end position="34"/>
    </location>
    <ligand>
        <name>ATP</name>
        <dbReference type="ChEBI" id="CHEBI:30616"/>
    </ligand>
</feature>
<evidence type="ECO:0000259" key="13">
    <source>
        <dbReference type="PROSITE" id="PS51198"/>
    </source>
</evidence>
<keyword evidence="6" id="KW-0238">DNA-binding</keyword>
<dbReference type="EMBL" id="JAHLFW010000040">
    <property type="protein sequence ID" value="MBU3837545.1"/>
    <property type="molecule type" value="Genomic_DNA"/>
</dbReference>
<dbReference type="PANTHER" id="PTHR11070">
    <property type="entry name" value="UVRD / RECB / PCRA DNA HELICASE FAMILY MEMBER"/>
    <property type="match status" value="1"/>
</dbReference>
<dbReference type="CDD" id="cd18807">
    <property type="entry name" value="SF1_C_UvrD"/>
    <property type="match status" value="1"/>
</dbReference>
<keyword evidence="4 12" id="KW-0347">Helicase</keyword>
<reference evidence="15" key="2">
    <citation type="submission" date="2021-04" db="EMBL/GenBank/DDBJ databases">
        <authorList>
            <person name="Gilroy R."/>
        </authorList>
    </citation>
    <scope>NUCLEOTIDE SEQUENCE</scope>
    <source>
        <strain evidence="15">G4-2901</strain>
    </source>
</reference>
<comment type="similarity">
    <text evidence="1">Belongs to the helicase family. UvrD subfamily.</text>
</comment>
<evidence type="ECO:0000256" key="12">
    <source>
        <dbReference type="PROSITE-ProRule" id="PRU00560"/>
    </source>
</evidence>
<evidence type="ECO:0000256" key="11">
    <source>
        <dbReference type="ARBA" id="ARBA00048988"/>
    </source>
</evidence>
<gene>
    <name evidence="15" type="ORF">H9777_04355</name>
</gene>
<evidence type="ECO:0000256" key="3">
    <source>
        <dbReference type="ARBA" id="ARBA00022801"/>
    </source>
</evidence>
<keyword evidence="3 12" id="KW-0378">Hydrolase</keyword>
<dbReference type="GO" id="GO:0005829">
    <property type="term" value="C:cytosol"/>
    <property type="evidence" value="ECO:0007669"/>
    <property type="project" value="TreeGrafter"/>
</dbReference>
<evidence type="ECO:0000256" key="10">
    <source>
        <dbReference type="ARBA" id="ARBA00034923"/>
    </source>
</evidence>
<dbReference type="InterPro" id="IPR014017">
    <property type="entry name" value="DNA_helicase_UvrD-like_C"/>
</dbReference>
<sequence>MTDYLDELNESQRAAVLYNEGPSLVIAGAGSGKTRVLTYKIAYLLDNGYEPWSILALTFTNKAAREMKERISRAVGTEKAKYLWMGTFHSIFARILRTEAAALGYSSNFTIYDSSDSKSLIKSLLKELNLDEKVYKPGLIQSRISNAKNHLVSAQAYAASAEFFRSDSEAKIPAMRDIYIRYCERCKQSDAMDFDDLLVNTYLLFKNHPDICEKYADRFRYVLVDEYQDTNFAQHSIVLQLTSKHQRVCVVGDDAQSIYSFRGANIDNILKFTRLYNDARLFKLEQNYRSTQLIVKAANSLIEKNREQIRKEVFSENSVGEPITVTSAYSDVEEGEIVVNKITSMHVKGGQPYSDFAILYRTNAQSRIFEEALRKRAVAYRIYGGLSFYQRKEIKDVIAYFRLAVNPHDGEALKRVINYPARGIGDTTLNKIIATAAQEGVSLWTVISSPLDYGLNINKGAHAKLQGFKDIIAEFIGKVETVNAYELGKEIVGASGIMTDIIQDTSPEGLSRRENIDELVNGIYDFCDIRRQEGNDRMFLTDYLSEVALLTDQDGEKDDSVPKVTLMTIHSAKGLEFRNVFIVGMEENLFPGPMSADSPRALEEERRLFYVAITRAEENCFISYAKNRYKYGKPEFCNPSRFLKDINPAYLKLPADSGFTSVRNEGYSRRNYERGYEKNDTYRSNGPSMFDGGEIPQEPVRFVKPVPPRNLKRIVPSVPNTAINRNMDSGKADTHGVEVGRLIEHERFGRGEVVRLEGSGDNCKATVIFENAGEKQLLLKFARFKIIG</sequence>
<dbReference type="PANTHER" id="PTHR11070:SF2">
    <property type="entry name" value="ATP-DEPENDENT DNA HELICASE SRS2"/>
    <property type="match status" value="1"/>
</dbReference>
<reference evidence="15" key="1">
    <citation type="journal article" date="2021" name="PeerJ">
        <title>Extensive microbial diversity within the chicken gut microbiome revealed by metagenomics and culture.</title>
        <authorList>
            <person name="Gilroy R."/>
            <person name="Ravi A."/>
            <person name="Getino M."/>
            <person name="Pursley I."/>
            <person name="Horton D.L."/>
            <person name="Alikhan N.F."/>
            <person name="Baker D."/>
            <person name="Gharbi K."/>
            <person name="Hall N."/>
            <person name="Watson M."/>
            <person name="Adriaenssens E.M."/>
            <person name="Foster-Nyarko E."/>
            <person name="Jarju S."/>
            <person name="Secka A."/>
            <person name="Antonio M."/>
            <person name="Oren A."/>
            <person name="Chaudhuri R.R."/>
            <person name="La Ragione R."/>
            <person name="Hildebrand F."/>
            <person name="Pallen M.J."/>
        </authorList>
    </citation>
    <scope>NUCLEOTIDE SEQUENCE</scope>
    <source>
        <strain evidence="15">G4-2901</strain>
    </source>
</reference>
<dbReference type="InterPro" id="IPR013986">
    <property type="entry name" value="DExx_box_DNA_helicase_dom_sf"/>
</dbReference>
<evidence type="ECO:0000256" key="1">
    <source>
        <dbReference type="ARBA" id="ARBA00009922"/>
    </source>
</evidence>
<dbReference type="PROSITE" id="PS51217">
    <property type="entry name" value="UVRD_HELICASE_CTER"/>
    <property type="match status" value="1"/>
</dbReference>
<feature type="domain" description="UvrD-like helicase ATP-binding" evidence="13">
    <location>
        <begin position="6"/>
        <end position="291"/>
    </location>
</feature>
<evidence type="ECO:0000256" key="4">
    <source>
        <dbReference type="ARBA" id="ARBA00022806"/>
    </source>
</evidence>
<evidence type="ECO:0000256" key="8">
    <source>
        <dbReference type="ARBA" id="ARBA00034617"/>
    </source>
</evidence>
<feature type="domain" description="UvrD-like helicase C-terminal" evidence="14">
    <location>
        <begin position="292"/>
        <end position="574"/>
    </location>
</feature>
<dbReference type="Pfam" id="PF00580">
    <property type="entry name" value="UvrD-helicase"/>
    <property type="match status" value="1"/>
</dbReference>
<dbReference type="Pfam" id="PF13361">
    <property type="entry name" value="UvrD_C"/>
    <property type="match status" value="1"/>
</dbReference>
<evidence type="ECO:0000256" key="6">
    <source>
        <dbReference type="ARBA" id="ARBA00023125"/>
    </source>
</evidence>
<dbReference type="CDD" id="cd17932">
    <property type="entry name" value="DEXQc_UvrD"/>
    <property type="match status" value="1"/>
</dbReference>
<dbReference type="PROSITE" id="PS51198">
    <property type="entry name" value="UVRD_HELICASE_ATP_BIND"/>
    <property type="match status" value="1"/>
</dbReference>
<dbReference type="GO" id="GO:0005524">
    <property type="term" value="F:ATP binding"/>
    <property type="evidence" value="ECO:0007669"/>
    <property type="project" value="UniProtKB-UniRule"/>
</dbReference>
<keyword evidence="5 12" id="KW-0067">ATP-binding</keyword>
<evidence type="ECO:0000256" key="2">
    <source>
        <dbReference type="ARBA" id="ARBA00022741"/>
    </source>
</evidence>
<keyword evidence="2 12" id="KW-0547">Nucleotide-binding</keyword>
<protein>
    <recommendedName>
        <fullName evidence="9">DNA 3'-5' helicase</fullName>
        <ecNumber evidence="9">5.6.2.4</ecNumber>
    </recommendedName>
    <alternativeName>
        <fullName evidence="10">DNA 3'-5' helicase II</fullName>
    </alternativeName>
</protein>
<evidence type="ECO:0000256" key="9">
    <source>
        <dbReference type="ARBA" id="ARBA00034808"/>
    </source>
</evidence>